<dbReference type="InterPro" id="IPR001451">
    <property type="entry name" value="Hexapep"/>
</dbReference>
<evidence type="ECO:0000313" key="2">
    <source>
        <dbReference type="Proteomes" id="UP000501812"/>
    </source>
</evidence>
<name>A0A858RKN9_9BACT</name>
<dbReference type="Pfam" id="PF00132">
    <property type="entry name" value="Hexapep"/>
    <property type="match status" value="1"/>
</dbReference>
<keyword evidence="1" id="KW-0808">Transferase</keyword>
<dbReference type="PANTHER" id="PTHR23416:SF78">
    <property type="entry name" value="LIPOPOLYSACCHARIDE BIOSYNTHESIS O-ACETYL TRANSFERASE WBBJ-RELATED"/>
    <property type="match status" value="1"/>
</dbReference>
<dbReference type="Proteomes" id="UP000501812">
    <property type="component" value="Chromosome"/>
</dbReference>
<evidence type="ECO:0000313" key="1">
    <source>
        <dbReference type="EMBL" id="QJE97064.1"/>
    </source>
</evidence>
<keyword evidence="2" id="KW-1185">Reference proteome</keyword>
<gene>
    <name evidence="1" type="ORF">HHL09_15140</name>
</gene>
<dbReference type="Gene3D" id="2.160.10.10">
    <property type="entry name" value="Hexapeptide repeat proteins"/>
    <property type="match status" value="1"/>
</dbReference>
<accession>A0A858RKN9</accession>
<dbReference type="GO" id="GO:0016746">
    <property type="term" value="F:acyltransferase activity"/>
    <property type="evidence" value="ECO:0007669"/>
    <property type="project" value="UniProtKB-KW"/>
</dbReference>
<reference evidence="1 2" key="1">
    <citation type="submission" date="2020-04" db="EMBL/GenBank/DDBJ databases">
        <title>Luteolibacter sp. G-1-1-1 isolated from soil.</title>
        <authorList>
            <person name="Dahal R.H."/>
        </authorList>
    </citation>
    <scope>NUCLEOTIDE SEQUENCE [LARGE SCALE GENOMIC DNA]</scope>
    <source>
        <strain evidence="1 2">G-1-1-1</strain>
    </source>
</reference>
<dbReference type="KEGG" id="luo:HHL09_15140"/>
<dbReference type="InterPro" id="IPR051159">
    <property type="entry name" value="Hexapeptide_acetyltransf"/>
</dbReference>
<keyword evidence="1" id="KW-0012">Acyltransferase</keyword>
<sequence length="184" mass="19859">MKSKLSKAIHAACSLLDPRNYLHALRLIHYTGYSHVRERRKLRAGRGTGIAPNVSFRNGERILMGHDCHIGERCYLWAGDSTGRIIIGNYVSLAPEVFITASDYKFEAGKPFRQQPKNERDIRIGNDVWLGARVVVTAGVTIGDGCIVGAGAVVTKDLPAGAIAAGVPARVIGKRESSPLPALS</sequence>
<dbReference type="InterPro" id="IPR011004">
    <property type="entry name" value="Trimer_LpxA-like_sf"/>
</dbReference>
<proteinExistence type="predicted"/>
<dbReference type="AlphaFoldDB" id="A0A858RKN9"/>
<dbReference type="CDD" id="cd04647">
    <property type="entry name" value="LbH_MAT_like"/>
    <property type="match status" value="1"/>
</dbReference>
<organism evidence="1 2">
    <name type="scientific">Luteolibacter luteus</name>
    <dbReference type="NCBI Taxonomy" id="2728835"/>
    <lineage>
        <taxon>Bacteria</taxon>
        <taxon>Pseudomonadati</taxon>
        <taxon>Verrucomicrobiota</taxon>
        <taxon>Verrucomicrobiia</taxon>
        <taxon>Verrucomicrobiales</taxon>
        <taxon>Verrucomicrobiaceae</taxon>
        <taxon>Luteolibacter</taxon>
    </lineage>
</organism>
<dbReference type="EMBL" id="CP051774">
    <property type="protein sequence ID" value="QJE97064.1"/>
    <property type="molecule type" value="Genomic_DNA"/>
</dbReference>
<protein>
    <submittedName>
        <fullName evidence="1">Acyltransferase</fullName>
    </submittedName>
</protein>
<dbReference type="PANTHER" id="PTHR23416">
    <property type="entry name" value="SIALIC ACID SYNTHASE-RELATED"/>
    <property type="match status" value="1"/>
</dbReference>
<dbReference type="RefSeq" id="WP_169455464.1">
    <property type="nucleotide sequence ID" value="NZ_CP051774.1"/>
</dbReference>
<dbReference type="SUPFAM" id="SSF51161">
    <property type="entry name" value="Trimeric LpxA-like enzymes"/>
    <property type="match status" value="1"/>
</dbReference>